<evidence type="ECO:0000256" key="2">
    <source>
        <dbReference type="ARBA" id="ARBA00034247"/>
    </source>
</evidence>
<feature type="domain" description="GGDEF" evidence="3">
    <location>
        <begin position="1"/>
        <end position="109"/>
    </location>
</feature>
<reference evidence="4" key="1">
    <citation type="submission" date="2021-07" db="EMBL/GenBank/DDBJ databases">
        <title>Draft genome sequence of carbapenem-resistant Aeromonas spp. in Japan.</title>
        <authorList>
            <person name="Maehana S."/>
            <person name="Suzuki M."/>
            <person name="Kitasato H."/>
        </authorList>
    </citation>
    <scope>NUCLEOTIDE SEQUENCE</scope>
    <source>
        <strain evidence="4">KAM348</strain>
    </source>
</reference>
<dbReference type="Gene3D" id="3.30.70.270">
    <property type="match status" value="1"/>
</dbReference>
<dbReference type="PANTHER" id="PTHR45138">
    <property type="entry name" value="REGULATORY COMPONENTS OF SENSORY TRANSDUCTION SYSTEM"/>
    <property type="match status" value="1"/>
</dbReference>
<dbReference type="InterPro" id="IPR029787">
    <property type="entry name" value="Nucleotide_cyclase"/>
</dbReference>
<dbReference type="Proteomes" id="UP000887009">
    <property type="component" value="Unassembled WGS sequence"/>
</dbReference>
<accession>A0AAI9KRQ6</accession>
<comment type="caution">
    <text evidence="4">The sequence shown here is derived from an EMBL/GenBank/DDBJ whole genome shotgun (WGS) entry which is preliminary data.</text>
</comment>
<dbReference type="AlphaFoldDB" id="A0AAI9KRQ6"/>
<dbReference type="GO" id="GO:1902201">
    <property type="term" value="P:negative regulation of bacterial-type flagellum-dependent cell motility"/>
    <property type="evidence" value="ECO:0007669"/>
    <property type="project" value="TreeGrafter"/>
</dbReference>
<proteinExistence type="predicted"/>
<comment type="catalytic activity">
    <reaction evidence="2">
        <text>2 GTP = 3',3'-c-di-GMP + 2 diphosphate</text>
        <dbReference type="Rhea" id="RHEA:24898"/>
        <dbReference type="ChEBI" id="CHEBI:33019"/>
        <dbReference type="ChEBI" id="CHEBI:37565"/>
        <dbReference type="ChEBI" id="CHEBI:58805"/>
        <dbReference type="EC" id="2.7.7.65"/>
    </reaction>
</comment>
<evidence type="ECO:0000259" key="3">
    <source>
        <dbReference type="PROSITE" id="PS50887"/>
    </source>
</evidence>
<gene>
    <name evidence="4" type="ORF">KAM348_12210</name>
</gene>
<protein>
    <recommendedName>
        <fullName evidence="1">diguanylate cyclase</fullName>
        <ecNumber evidence="1">2.7.7.65</ecNumber>
    </recommendedName>
</protein>
<evidence type="ECO:0000256" key="1">
    <source>
        <dbReference type="ARBA" id="ARBA00012528"/>
    </source>
</evidence>
<dbReference type="SMART" id="SM00267">
    <property type="entry name" value="GGDEF"/>
    <property type="match status" value="1"/>
</dbReference>
<dbReference type="InterPro" id="IPR000160">
    <property type="entry name" value="GGDEF_dom"/>
</dbReference>
<dbReference type="EMBL" id="BPNL01000010">
    <property type="protein sequence ID" value="GJA53798.1"/>
    <property type="molecule type" value="Genomic_DNA"/>
</dbReference>
<dbReference type="EC" id="2.7.7.65" evidence="1"/>
<evidence type="ECO:0000313" key="4">
    <source>
        <dbReference type="EMBL" id="GJA53798.1"/>
    </source>
</evidence>
<dbReference type="NCBIfam" id="TIGR00254">
    <property type="entry name" value="GGDEF"/>
    <property type="match status" value="1"/>
</dbReference>
<dbReference type="CDD" id="cd01949">
    <property type="entry name" value="GGDEF"/>
    <property type="match status" value="1"/>
</dbReference>
<organism evidence="4 5">
    <name type="scientific">Aeromonas caviae</name>
    <name type="common">Aeromonas punctata</name>
    <dbReference type="NCBI Taxonomy" id="648"/>
    <lineage>
        <taxon>Bacteria</taxon>
        <taxon>Pseudomonadati</taxon>
        <taxon>Pseudomonadota</taxon>
        <taxon>Gammaproteobacteria</taxon>
        <taxon>Aeromonadales</taxon>
        <taxon>Aeromonadaceae</taxon>
        <taxon>Aeromonas</taxon>
    </lineage>
</organism>
<dbReference type="Pfam" id="PF00990">
    <property type="entry name" value="GGDEF"/>
    <property type="match status" value="1"/>
</dbReference>
<dbReference type="GO" id="GO:0043709">
    <property type="term" value="P:cell adhesion involved in single-species biofilm formation"/>
    <property type="evidence" value="ECO:0007669"/>
    <property type="project" value="TreeGrafter"/>
</dbReference>
<evidence type="ECO:0000313" key="5">
    <source>
        <dbReference type="Proteomes" id="UP000887009"/>
    </source>
</evidence>
<dbReference type="GO" id="GO:0052621">
    <property type="term" value="F:diguanylate cyclase activity"/>
    <property type="evidence" value="ECO:0007669"/>
    <property type="project" value="UniProtKB-EC"/>
</dbReference>
<dbReference type="InterPro" id="IPR050469">
    <property type="entry name" value="Diguanylate_Cyclase"/>
</dbReference>
<name>A0AAI9KRQ6_AERCA</name>
<dbReference type="PANTHER" id="PTHR45138:SF9">
    <property type="entry name" value="DIGUANYLATE CYCLASE DGCM-RELATED"/>
    <property type="match status" value="1"/>
</dbReference>
<dbReference type="PROSITE" id="PS50887">
    <property type="entry name" value="GGDEF"/>
    <property type="match status" value="1"/>
</dbReference>
<dbReference type="GO" id="GO:0005886">
    <property type="term" value="C:plasma membrane"/>
    <property type="evidence" value="ECO:0007669"/>
    <property type="project" value="TreeGrafter"/>
</dbReference>
<dbReference type="InterPro" id="IPR043128">
    <property type="entry name" value="Rev_trsase/Diguanyl_cyclase"/>
</dbReference>
<dbReference type="SUPFAM" id="SSF55073">
    <property type="entry name" value="Nucleotide cyclase"/>
    <property type="match status" value="1"/>
</dbReference>
<sequence length="116" mass="13037">MGDQVLIRLVQLCQSLLTRECHLIRWGGEEFLLLVADEAIPLAPLAERLRLCIAEHPWSAIAAELKVTVSLGHCRQSPAISLQEVIRRADIALYQAKANGRNRSEAWRDDGQEKPE</sequence>